<dbReference type="OrthoDB" id="9762462at2"/>
<evidence type="ECO:0000313" key="4">
    <source>
        <dbReference type="Proteomes" id="UP000196655"/>
    </source>
</evidence>
<dbReference type="GO" id="GO:0035556">
    <property type="term" value="P:intracellular signal transduction"/>
    <property type="evidence" value="ECO:0007669"/>
    <property type="project" value="InterPro"/>
</dbReference>
<dbReference type="AlphaFoldDB" id="A0A211ZG67"/>
<keyword evidence="4" id="KW-1185">Reference proteome</keyword>
<dbReference type="EMBL" id="NHON01000065">
    <property type="protein sequence ID" value="OWJ64196.1"/>
    <property type="molecule type" value="Genomic_DNA"/>
</dbReference>
<feature type="transmembrane region" description="Helical" evidence="1">
    <location>
        <begin position="380"/>
        <end position="398"/>
    </location>
</feature>
<protein>
    <recommendedName>
        <fullName evidence="2">Guanylate cyclase domain-containing protein</fullName>
    </recommendedName>
</protein>
<dbReference type="SMART" id="SM01080">
    <property type="entry name" value="CHASE2"/>
    <property type="match status" value="1"/>
</dbReference>
<dbReference type="STRING" id="1122125.GCA_000423185_05137"/>
<keyword evidence="1" id="KW-0472">Membrane</keyword>
<accession>A0A211ZG67</accession>
<gene>
    <name evidence="3" type="ORF">BWR60_25845</name>
</gene>
<comment type="caution">
    <text evidence="3">The sequence shown here is derived from an EMBL/GenBank/DDBJ whole genome shotgun (WGS) entry which is preliminary data.</text>
</comment>
<dbReference type="SUPFAM" id="SSF55073">
    <property type="entry name" value="Nucleotide cyclase"/>
    <property type="match status" value="1"/>
</dbReference>
<dbReference type="Gene3D" id="3.30.70.1230">
    <property type="entry name" value="Nucleotide cyclase"/>
    <property type="match status" value="1"/>
</dbReference>
<evidence type="ECO:0000313" key="3">
    <source>
        <dbReference type="EMBL" id="OWJ64196.1"/>
    </source>
</evidence>
<reference evidence="4" key="1">
    <citation type="submission" date="2017-05" db="EMBL/GenBank/DDBJ databases">
        <authorList>
            <person name="Macchi M."/>
            <person name="Festa S."/>
            <person name="Coppotelli B.M."/>
            <person name="Morelli I.S."/>
        </authorList>
    </citation>
    <scope>NUCLEOTIDE SEQUENCE [LARGE SCALE GENOMIC DNA]</scope>
    <source>
        <strain evidence="4">I</strain>
    </source>
</reference>
<feature type="domain" description="Guanylate cyclase" evidence="2">
    <location>
        <begin position="439"/>
        <end position="574"/>
    </location>
</feature>
<evidence type="ECO:0000259" key="2">
    <source>
        <dbReference type="PROSITE" id="PS50125"/>
    </source>
</evidence>
<dbReference type="PANTHER" id="PTHR43081:SF1">
    <property type="entry name" value="ADENYLATE CYCLASE, TERMINAL-DIFFERENTIATION SPECIFIC"/>
    <property type="match status" value="1"/>
</dbReference>
<dbReference type="InterPro" id="IPR001054">
    <property type="entry name" value="A/G_cyclase"/>
</dbReference>
<dbReference type="SMART" id="SM00044">
    <property type="entry name" value="CYCc"/>
    <property type="match status" value="1"/>
</dbReference>
<dbReference type="InterPro" id="IPR050697">
    <property type="entry name" value="Adenylyl/Guanylyl_Cyclase_3/4"/>
</dbReference>
<feature type="transmembrane region" description="Helical" evidence="1">
    <location>
        <begin position="326"/>
        <end position="345"/>
    </location>
</feature>
<keyword evidence="1" id="KW-0812">Transmembrane</keyword>
<evidence type="ECO:0000256" key="1">
    <source>
        <dbReference type="SAM" id="Phobius"/>
    </source>
</evidence>
<dbReference type="Pfam" id="PF05226">
    <property type="entry name" value="CHASE2"/>
    <property type="match status" value="1"/>
</dbReference>
<dbReference type="InterPro" id="IPR029787">
    <property type="entry name" value="Nucleotide_cyclase"/>
</dbReference>
<feature type="transmembrane region" description="Helical" evidence="1">
    <location>
        <begin position="352"/>
        <end position="374"/>
    </location>
</feature>
<dbReference type="GO" id="GO:0006171">
    <property type="term" value="P:cAMP biosynthetic process"/>
    <property type="evidence" value="ECO:0007669"/>
    <property type="project" value="TreeGrafter"/>
</dbReference>
<dbReference type="PROSITE" id="PS50125">
    <property type="entry name" value="GUANYLATE_CYCLASE_2"/>
    <property type="match status" value="1"/>
</dbReference>
<sequence>MMRRLRRLAVALGIGLVLGSGMMLPGAAFLQRLGIDALLWLDQPLGWTRRALPDRLPVAVVAIREETYRTPPLQNRPKVAWTPELGFVLAALAQGGAAVIGLDQVYPTTLDLPDLKPNYDRPLKQALAALGPAGKAVLGYAQSGDLAVRPDRGQVIAVGGDANLRPLNLVRDQDDVVRLYPTHLPLQGGAGETPSFATELVSRAGTAVPQGEPLIDFTIGPRDVPVYEFADLAACARSGQVDFFRREFAGRIVIIGGVLDVEDRHTTPRRVLEEVADHEPAARCMPAPGQPLSTIGRRTTPGTQIHAIAALTLALGRAPQLLPPPVAGLAVGAAAAGLGAVLFALAPLWGLLALLGAAAIAVLASLLALGAGVVLPLMPLLPAFALTYTAIYVYRFTVEDRTRRRVVHAFRHYLAPALVEQLAENSEALHLRGEIRPVTVAFYDIAGFTSMSERLQHEPERLVAVVNGLLAKVADAIERHGGYVDKFIGDAVMAVWGAPLPDPHAAEHAVAAGLDAFAALDDYNRGLVEGQGLPPLGLRAGINSGWAVVGNVGSPTRLNYTVLGDAVNLAARLEGANKAYGTRLMVGELTYRQLPRRYLMRRLDHLVVKGKARPVRVYEALGTAGDLPPEAAEGVRRFHAALALYYRRRFAEAAERFAALAAADPVAALYRDRAEAYAAAPPPADWDRSHSLTTK</sequence>
<dbReference type="GO" id="GO:0004016">
    <property type="term" value="F:adenylate cyclase activity"/>
    <property type="evidence" value="ECO:0007669"/>
    <property type="project" value="UniProtKB-ARBA"/>
</dbReference>
<proteinExistence type="predicted"/>
<dbReference type="CDD" id="cd07302">
    <property type="entry name" value="CHD"/>
    <property type="match status" value="1"/>
</dbReference>
<organism evidence="3 4">
    <name type="scientific">Inquilinus limosus</name>
    <dbReference type="NCBI Taxonomy" id="171674"/>
    <lineage>
        <taxon>Bacteria</taxon>
        <taxon>Pseudomonadati</taxon>
        <taxon>Pseudomonadota</taxon>
        <taxon>Alphaproteobacteria</taxon>
        <taxon>Rhodospirillales</taxon>
        <taxon>Rhodospirillaceae</taxon>
        <taxon>Inquilinus</taxon>
    </lineage>
</organism>
<dbReference type="InterPro" id="IPR007890">
    <property type="entry name" value="CHASE2"/>
</dbReference>
<name>A0A211ZG67_9PROT</name>
<keyword evidence="1" id="KW-1133">Transmembrane helix</keyword>
<dbReference type="Pfam" id="PF00211">
    <property type="entry name" value="Guanylate_cyc"/>
    <property type="match status" value="1"/>
</dbReference>
<dbReference type="Proteomes" id="UP000196655">
    <property type="component" value="Unassembled WGS sequence"/>
</dbReference>
<dbReference type="PANTHER" id="PTHR43081">
    <property type="entry name" value="ADENYLATE CYCLASE, TERMINAL-DIFFERENTIATION SPECIFIC-RELATED"/>
    <property type="match status" value="1"/>
</dbReference>